<dbReference type="Proteomes" id="UP000011087">
    <property type="component" value="Unassembled WGS sequence"/>
</dbReference>
<feature type="region of interest" description="Disordered" evidence="1">
    <location>
        <begin position="383"/>
        <end position="414"/>
    </location>
</feature>
<keyword evidence="6" id="KW-1185">Reference proteome</keyword>
<dbReference type="PaxDb" id="55529-EKX36441"/>
<evidence type="ECO:0000256" key="1">
    <source>
        <dbReference type="SAM" id="MobiDB-lite"/>
    </source>
</evidence>
<feature type="region of interest" description="Disordered" evidence="1">
    <location>
        <begin position="161"/>
        <end position="211"/>
    </location>
</feature>
<organism evidence="4">
    <name type="scientific">Guillardia theta (strain CCMP2712)</name>
    <name type="common">Cryptophyte</name>
    <dbReference type="NCBI Taxonomy" id="905079"/>
    <lineage>
        <taxon>Eukaryota</taxon>
        <taxon>Cryptophyceae</taxon>
        <taxon>Pyrenomonadales</taxon>
        <taxon>Geminigeraceae</taxon>
        <taxon>Guillardia</taxon>
    </lineage>
</organism>
<keyword evidence="2" id="KW-1133">Transmembrane helix</keyword>
<feature type="region of interest" description="Disordered" evidence="1">
    <location>
        <begin position="223"/>
        <end position="247"/>
    </location>
</feature>
<dbReference type="GeneID" id="17293155"/>
<dbReference type="EnsemblProtists" id="EKX36441">
    <property type="protein sequence ID" value="EKX36441"/>
    <property type="gene ID" value="GUITHDRAFT_117439"/>
</dbReference>
<sequence>MAMLRIFLLLFLCILPAALSCDDQSINELKDILFNGDGGIGAVCGVSALPCSIDKTKRCSAKCQGKYSNLTKLCVDCFYSPVSNDLCKKDLLSTLFMCLDGLNLECNGGLSYPTQSIAVPSKSDKSSVELLNYIVLPWVNLALVVLVWLYVIRKTTNSRGSRSRQDWKRKKNDSANSDESDEENLSTSRNQRNDVTGEIQEEQGDTPAAPNMQIYVDKMKSSKSLSSFRKSDNDSGSELGETRTSARAKNEIGAARSEENNGNSFGLPFLKRAFKQDGSEDKRDVEASFSFNTNQDPSPSTASGMRPPEAIHDVRPSSSLLNSIEPATPAMTTPGGSVFAKMMSNMSMEQRSQFSAMMNMSQEQMSVLPESMRKQVSMLQNFNKQPAAAQSGGPEESTLMSPRDIFPKVGPSPG</sequence>
<feature type="signal peptide" evidence="3">
    <location>
        <begin position="1"/>
        <end position="20"/>
    </location>
</feature>
<dbReference type="HOGENOM" id="CLU_664708_0_0_1"/>
<evidence type="ECO:0000313" key="6">
    <source>
        <dbReference type="Proteomes" id="UP000011087"/>
    </source>
</evidence>
<accession>L1IJM8</accession>
<reference evidence="5" key="3">
    <citation type="submission" date="2015-06" db="UniProtKB">
        <authorList>
            <consortium name="EnsemblProtists"/>
        </authorList>
    </citation>
    <scope>IDENTIFICATION</scope>
</reference>
<dbReference type="AlphaFoldDB" id="L1IJM8"/>
<evidence type="ECO:0000313" key="4">
    <source>
        <dbReference type="EMBL" id="EKX36441.1"/>
    </source>
</evidence>
<name>L1IJM8_GUITC</name>
<dbReference type="EMBL" id="JH993074">
    <property type="protein sequence ID" value="EKX36441.1"/>
    <property type="molecule type" value="Genomic_DNA"/>
</dbReference>
<keyword evidence="2" id="KW-0472">Membrane</keyword>
<feature type="compositionally biased region" description="Polar residues" evidence="1">
    <location>
        <begin position="289"/>
        <end position="303"/>
    </location>
</feature>
<feature type="compositionally biased region" description="Basic and acidic residues" evidence="1">
    <location>
        <begin position="276"/>
        <end position="286"/>
    </location>
</feature>
<keyword evidence="2" id="KW-0812">Transmembrane</keyword>
<keyword evidence="3" id="KW-0732">Signal</keyword>
<feature type="region of interest" description="Disordered" evidence="1">
    <location>
        <begin position="276"/>
        <end position="313"/>
    </location>
</feature>
<evidence type="ECO:0000313" key="5">
    <source>
        <dbReference type="EnsemblProtists" id="EKX36441"/>
    </source>
</evidence>
<feature type="transmembrane region" description="Helical" evidence="2">
    <location>
        <begin position="130"/>
        <end position="152"/>
    </location>
</feature>
<reference evidence="4 6" key="1">
    <citation type="journal article" date="2012" name="Nature">
        <title>Algal genomes reveal evolutionary mosaicism and the fate of nucleomorphs.</title>
        <authorList>
            <consortium name="DOE Joint Genome Institute"/>
            <person name="Curtis B.A."/>
            <person name="Tanifuji G."/>
            <person name="Burki F."/>
            <person name="Gruber A."/>
            <person name="Irimia M."/>
            <person name="Maruyama S."/>
            <person name="Arias M.C."/>
            <person name="Ball S.G."/>
            <person name="Gile G.H."/>
            <person name="Hirakawa Y."/>
            <person name="Hopkins J.F."/>
            <person name="Kuo A."/>
            <person name="Rensing S.A."/>
            <person name="Schmutz J."/>
            <person name="Symeonidi A."/>
            <person name="Elias M."/>
            <person name="Eveleigh R.J."/>
            <person name="Herman E.K."/>
            <person name="Klute M.J."/>
            <person name="Nakayama T."/>
            <person name="Obornik M."/>
            <person name="Reyes-Prieto A."/>
            <person name="Armbrust E.V."/>
            <person name="Aves S.J."/>
            <person name="Beiko R.G."/>
            <person name="Coutinho P."/>
            <person name="Dacks J.B."/>
            <person name="Durnford D.G."/>
            <person name="Fast N.M."/>
            <person name="Green B.R."/>
            <person name="Grisdale C.J."/>
            <person name="Hempel F."/>
            <person name="Henrissat B."/>
            <person name="Hoppner M.P."/>
            <person name="Ishida K."/>
            <person name="Kim E."/>
            <person name="Koreny L."/>
            <person name="Kroth P.G."/>
            <person name="Liu Y."/>
            <person name="Malik S.B."/>
            <person name="Maier U.G."/>
            <person name="McRose D."/>
            <person name="Mock T."/>
            <person name="Neilson J.A."/>
            <person name="Onodera N.T."/>
            <person name="Poole A.M."/>
            <person name="Pritham E.J."/>
            <person name="Richards T.A."/>
            <person name="Rocap G."/>
            <person name="Roy S.W."/>
            <person name="Sarai C."/>
            <person name="Schaack S."/>
            <person name="Shirato S."/>
            <person name="Slamovits C.H."/>
            <person name="Spencer D.F."/>
            <person name="Suzuki S."/>
            <person name="Worden A.Z."/>
            <person name="Zauner S."/>
            <person name="Barry K."/>
            <person name="Bell C."/>
            <person name="Bharti A.K."/>
            <person name="Crow J.A."/>
            <person name="Grimwood J."/>
            <person name="Kramer R."/>
            <person name="Lindquist E."/>
            <person name="Lucas S."/>
            <person name="Salamov A."/>
            <person name="McFadden G.I."/>
            <person name="Lane C.E."/>
            <person name="Keeling P.J."/>
            <person name="Gray M.W."/>
            <person name="Grigoriev I.V."/>
            <person name="Archibald J.M."/>
        </authorList>
    </citation>
    <scope>NUCLEOTIDE SEQUENCE</scope>
    <source>
        <strain evidence="4 6">CCMP2712</strain>
    </source>
</reference>
<evidence type="ECO:0000256" key="3">
    <source>
        <dbReference type="SAM" id="SignalP"/>
    </source>
</evidence>
<reference evidence="6" key="2">
    <citation type="submission" date="2012-11" db="EMBL/GenBank/DDBJ databases">
        <authorList>
            <person name="Kuo A."/>
            <person name="Curtis B.A."/>
            <person name="Tanifuji G."/>
            <person name="Burki F."/>
            <person name="Gruber A."/>
            <person name="Irimia M."/>
            <person name="Maruyama S."/>
            <person name="Arias M.C."/>
            <person name="Ball S.G."/>
            <person name="Gile G.H."/>
            <person name="Hirakawa Y."/>
            <person name="Hopkins J.F."/>
            <person name="Rensing S.A."/>
            <person name="Schmutz J."/>
            <person name="Symeonidi A."/>
            <person name="Elias M."/>
            <person name="Eveleigh R.J."/>
            <person name="Herman E.K."/>
            <person name="Klute M.J."/>
            <person name="Nakayama T."/>
            <person name="Obornik M."/>
            <person name="Reyes-Prieto A."/>
            <person name="Armbrust E.V."/>
            <person name="Aves S.J."/>
            <person name="Beiko R.G."/>
            <person name="Coutinho P."/>
            <person name="Dacks J.B."/>
            <person name="Durnford D.G."/>
            <person name="Fast N.M."/>
            <person name="Green B.R."/>
            <person name="Grisdale C."/>
            <person name="Hempe F."/>
            <person name="Henrissat B."/>
            <person name="Hoppner M.P."/>
            <person name="Ishida K.-I."/>
            <person name="Kim E."/>
            <person name="Koreny L."/>
            <person name="Kroth P.G."/>
            <person name="Liu Y."/>
            <person name="Malik S.-B."/>
            <person name="Maier U.G."/>
            <person name="McRose D."/>
            <person name="Mock T."/>
            <person name="Neilson J.A."/>
            <person name="Onodera N.T."/>
            <person name="Poole A.M."/>
            <person name="Pritham E.J."/>
            <person name="Richards T.A."/>
            <person name="Rocap G."/>
            <person name="Roy S.W."/>
            <person name="Sarai C."/>
            <person name="Schaack S."/>
            <person name="Shirato S."/>
            <person name="Slamovits C.H."/>
            <person name="Spencer D.F."/>
            <person name="Suzuki S."/>
            <person name="Worden A.Z."/>
            <person name="Zauner S."/>
            <person name="Barry K."/>
            <person name="Bell C."/>
            <person name="Bharti A.K."/>
            <person name="Crow J.A."/>
            <person name="Grimwood J."/>
            <person name="Kramer R."/>
            <person name="Lindquist E."/>
            <person name="Lucas S."/>
            <person name="Salamov A."/>
            <person name="McFadden G.I."/>
            <person name="Lane C.E."/>
            <person name="Keeling P.J."/>
            <person name="Gray M.W."/>
            <person name="Grigoriev I.V."/>
            <person name="Archibald J.M."/>
        </authorList>
    </citation>
    <scope>NUCLEOTIDE SEQUENCE</scope>
    <source>
        <strain evidence="6">CCMP2712</strain>
    </source>
</reference>
<evidence type="ECO:0000256" key="2">
    <source>
        <dbReference type="SAM" id="Phobius"/>
    </source>
</evidence>
<dbReference type="KEGG" id="gtt:GUITHDRAFT_117439"/>
<protein>
    <submittedName>
        <fullName evidence="4 5">Uncharacterized protein</fullName>
    </submittedName>
</protein>
<gene>
    <name evidence="4" type="ORF">GUITHDRAFT_117439</name>
</gene>
<feature type="compositionally biased region" description="Polar residues" evidence="1">
    <location>
        <begin position="185"/>
        <end position="194"/>
    </location>
</feature>
<dbReference type="PROSITE" id="PS51257">
    <property type="entry name" value="PROKAR_LIPOPROTEIN"/>
    <property type="match status" value="1"/>
</dbReference>
<feature type="chain" id="PRO_5008770149" evidence="3">
    <location>
        <begin position="21"/>
        <end position="414"/>
    </location>
</feature>
<dbReference type="RefSeq" id="XP_005823421.1">
    <property type="nucleotide sequence ID" value="XM_005823364.1"/>
</dbReference>
<proteinExistence type="predicted"/>